<dbReference type="EMBL" id="MOOB01000008">
    <property type="protein sequence ID" value="OQE91976.1"/>
    <property type="molecule type" value="Genomic_DNA"/>
</dbReference>
<dbReference type="OMA" id="ADREDMW"/>
<dbReference type="Gene3D" id="3.30.70.1060">
    <property type="entry name" value="Dimeric alpha+beta barrel"/>
    <property type="match status" value="1"/>
</dbReference>
<gene>
    <name evidence="3" type="ORF">PENNAL_c0008G07490</name>
</gene>
<dbReference type="Pfam" id="PF03795">
    <property type="entry name" value="YCII"/>
    <property type="match status" value="1"/>
</dbReference>
<keyword evidence="4" id="KW-1185">Reference proteome</keyword>
<feature type="signal peptide" evidence="1">
    <location>
        <begin position="1"/>
        <end position="20"/>
    </location>
</feature>
<dbReference type="InterPro" id="IPR005545">
    <property type="entry name" value="YCII"/>
</dbReference>
<dbReference type="AlphaFoldDB" id="A0A1V6YX01"/>
<evidence type="ECO:0000313" key="4">
    <source>
        <dbReference type="Proteomes" id="UP000191691"/>
    </source>
</evidence>
<protein>
    <recommendedName>
        <fullName evidence="2">YCII-related domain-containing protein</fullName>
    </recommendedName>
</protein>
<sequence length="175" mass="18952">MGLHSISFISFTMTLHLTRALQSRAPAFPHARQSFLRVPPSHLFSSSASTKIPKKSILTFQSRNMSSAPAKKEFLCILPDKPGAQAKRLEVRPQHLEGVKPNVASGAIVAGGAMLNAHPADGETPSFKGSMMLAVAENEAQVLELLNNDIYTTSGVWDMENAQIIPFKSAVREAL</sequence>
<organism evidence="3 4">
    <name type="scientific">Penicillium nalgiovense</name>
    <dbReference type="NCBI Taxonomy" id="60175"/>
    <lineage>
        <taxon>Eukaryota</taxon>
        <taxon>Fungi</taxon>
        <taxon>Dikarya</taxon>
        <taxon>Ascomycota</taxon>
        <taxon>Pezizomycotina</taxon>
        <taxon>Eurotiomycetes</taxon>
        <taxon>Eurotiomycetidae</taxon>
        <taxon>Eurotiales</taxon>
        <taxon>Aspergillaceae</taxon>
        <taxon>Penicillium</taxon>
    </lineage>
</organism>
<evidence type="ECO:0000313" key="3">
    <source>
        <dbReference type="EMBL" id="OQE91976.1"/>
    </source>
</evidence>
<keyword evidence="1" id="KW-0732">Signal</keyword>
<dbReference type="PANTHER" id="PTHR33606">
    <property type="entry name" value="PROTEIN YCII"/>
    <property type="match status" value="1"/>
</dbReference>
<feature type="domain" description="YCII-related" evidence="2">
    <location>
        <begin position="74"/>
        <end position="167"/>
    </location>
</feature>
<dbReference type="PANTHER" id="PTHR33606:SF3">
    <property type="entry name" value="PROTEIN YCII"/>
    <property type="match status" value="1"/>
</dbReference>
<proteinExistence type="predicted"/>
<evidence type="ECO:0000256" key="1">
    <source>
        <dbReference type="SAM" id="SignalP"/>
    </source>
</evidence>
<dbReference type="InterPro" id="IPR011008">
    <property type="entry name" value="Dimeric_a/b-barrel"/>
</dbReference>
<feature type="chain" id="PRO_5012776995" description="YCII-related domain-containing protein" evidence="1">
    <location>
        <begin position="21"/>
        <end position="175"/>
    </location>
</feature>
<name>A0A1V6YX01_PENNA</name>
<accession>A0A1V6YX01</accession>
<dbReference type="SUPFAM" id="SSF54909">
    <property type="entry name" value="Dimeric alpha+beta barrel"/>
    <property type="match status" value="1"/>
</dbReference>
<evidence type="ECO:0000259" key="2">
    <source>
        <dbReference type="Pfam" id="PF03795"/>
    </source>
</evidence>
<reference evidence="4" key="1">
    <citation type="journal article" date="2017" name="Nat. Microbiol.">
        <title>Global analysis of biosynthetic gene clusters reveals vast potential of secondary metabolite production in Penicillium species.</title>
        <authorList>
            <person name="Nielsen J.C."/>
            <person name="Grijseels S."/>
            <person name="Prigent S."/>
            <person name="Ji B."/>
            <person name="Dainat J."/>
            <person name="Nielsen K.F."/>
            <person name="Frisvad J.C."/>
            <person name="Workman M."/>
            <person name="Nielsen J."/>
        </authorList>
    </citation>
    <scope>NUCLEOTIDE SEQUENCE [LARGE SCALE GENOMIC DNA]</scope>
    <source>
        <strain evidence="4">IBT 13039</strain>
    </source>
</reference>
<dbReference type="InterPro" id="IPR051807">
    <property type="entry name" value="Sec-metab_biosynth-assoc"/>
</dbReference>
<comment type="caution">
    <text evidence="3">The sequence shown here is derived from an EMBL/GenBank/DDBJ whole genome shotgun (WGS) entry which is preliminary data.</text>
</comment>
<dbReference type="Proteomes" id="UP000191691">
    <property type="component" value="Unassembled WGS sequence"/>
</dbReference>